<keyword evidence="2" id="KW-0732">Signal</keyword>
<evidence type="ECO:0000256" key="2">
    <source>
        <dbReference type="SAM" id="SignalP"/>
    </source>
</evidence>
<protein>
    <recommendedName>
        <fullName evidence="5">Lipoprotein</fullName>
    </recommendedName>
</protein>
<evidence type="ECO:0000313" key="4">
    <source>
        <dbReference type="Proteomes" id="UP000028623"/>
    </source>
</evidence>
<organism evidence="3 4">
    <name type="scientific">Epilithonimonas lactis</name>
    <dbReference type="NCBI Taxonomy" id="421072"/>
    <lineage>
        <taxon>Bacteria</taxon>
        <taxon>Pseudomonadati</taxon>
        <taxon>Bacteroidota</taxon>
        <taxon>Flavobacteriia</taxon>
        <taxon>Flavobacteriales</taxon>
        <taxon>Weeksellaceae</taxon>
        <taxon>Chryseobacterium group</taxon>
        <taxon>Epilithonimonas</taxon>
    </lineage>
</organism>
<dbReference type="OrthoDB" id="1263785at2"/>
<dbReference type="Proteomes" id="UP000028623">
    <property type="component" value="Unassembled WGS sequence"/>
</dbReference>
<evidence type="ECO:0000313" key="3">
    <source>
        <dbReference type="EMBL" id="KFC21428.1"/>
    </source>
</evidence>
<dbReference type="EMBL" id="JPLY01000004">
    <property type="protein sequence ID" value="KFC21428.1"/>
    <property type="molecule type" value="Genomic_DNA"/>
</dbReference>
<keyword evidence="4" id="KW-1185">Reference proteome</keyword>
<comment type="caution">
    <text evidence="3">The sequence shown here is derived from an EMBL/GenBank/DDBJ whole genome shotgun (WGS) entry which is preliminary data.</text>
</comment>
<evidence type="ECO:0000256" key="1">
    <source>
        <dbReference type="SAM" id="MobiDB-lite"/>
    </source>
</evidence>
<evidence type="ECO:0008006" key="5">
    <source>
        <dbReference type="Google" id="ProtNLM"/>
    </source>
</evidence>
<dbReference type="RefSeq" id="WP_034977492.1">
    <property type="nucleotide sequence ID" value="NZ_FOFI01000001.1"/>
</dbReference>
<feature type="signal peptide" evidence="2">
    <location>
        <begin position="1"/>
        <end position="21"/>
    </location>
</feature>
<dbReference type="PROSITE" id="PS51257">
    <property type="entry name" value="PROKAR_LIPOPROTEIN"/>
    <property type="match status" value="1"/>
</dbReference>
<accession>A0A085BG33</accession>
<gene>
    <name evidence="3" type="ORF">IO89_14725</name>
</gene>
<feature type="chain" id="PRO_5001786942" description="Lipoprotein" evidence="2">
    <location>
        <begin position="22"/>
        <end position="86"/>
    </location>
</feature>
<feature type="compositionally biased region" description="Low complexity" evidence="1">
    <location>
        <begin position="72"/>
        <end position="86"/>
    </location>
</feature>
<reference evidence="3 4" key="1">
    <citation type="submission" date="2014-07" db="EMBL/GenBank/DDBJ databases">
        <title>Epilithonimonas lactis LMG 22401 Genome.</title>
        <authorList>
            <person name="Pipes S.E."/>
            <person name="Stropko S.J."/>
        </authorList>
    </citation>
    <scope>NUCLEOTIDE SEQUENCE [LARGE SCALE GENOMIC DNA]</scope>
    <source>
        <strain evidence="3 4">LMG 24401</strain>
    </source>
</reference>
<dbReference type="eggNOG" id="ENOG50349Z7">
    <property type="taxonomic scope" value="Bacteria"/>
</dbReference>
<sequence length="86" mass="8936">MKKSVILLASAILVVSCDLPAGGNKGRIVKTDEVVRYDDANAAHGTYKPASDTAKAEHKIADTAKAASMESKATAPTTTEAPKAEH</sequence>
<proteinExistence type="predicted"/>
<name>A0A085BG33_9FLAO</name>
<dbReference type="AlphaFoldDB" id="A0A085BG33"/>
<feature type="region of interest" description="Disordered" evidence="1">
    <location>
        <begin position="61"/>
        <end position="86"/>
    </location>
</feature>